<evidence type="ECO:0000256" key="5">
    <source>
        <dbReference type="ARBA" id="ARBA00022759"/>
    </source>
</evidence>
<evidence type="ECO:0000256" key="7">
    <source>
        <dbReference type="ARBA" id="ARBA00022918"/>
    </source>
</evidence>
<dbReference type="SUPFAM" id="SSF56672">
    <property type="entry name" value="DNA/RNA polymerases"/>
    <property type="match status" value="1"/>
</dbReference>
<dbReference type="GO" id="GO:0003964">
    <property type="term" value="F:RNA-directed DNA polymerase activity"/>
    <property type="evidence" value="ECO:0007669"/>
    <property type="project" value="UniProtKB-KW"/>
</dbReference>
<feature type="region of interest" description="Disordered" evidence="8">
    <location>
        <begin position="553"/>
        <end position="622"/>
    </location>
</feature>
<dbReference type="SUPFAM" id="SSF53098">
    <property type="entry name" value="Ribonuclease H-like"/>
    <property type="match status" value="1"/>
</dbReference>
<dbReference type="InterPro" id="IPR000477">
    <property type="entry name" value="RT_dom"/>
</dbReference>
<dbReference type="CDD" id="cd01647">
    <property type="entry name" value="RT_LTR"/>
    <property type="match status" value="1"/>
</dbReference>
<dbReference type="Gene3D" id="2.40.70.10">
    <property type="entry name" value="Acid Proteases"/>
    <property type="match status" value="1"/>
</dbReference>
<keyword evidence="12" id="KW-1185">Reference proteome</keyword>
<keyword evidence="4" id="KW-0540">Nuclease</keyword>
<dbReference type="PROSITE" id="PS50878">
    <property type="entry name" value="RT_POL"/>
    <property type="match status" value="1"/>
</dbReference>
<feature type="compositionally biased region" description="Basic residues" evidence="8">
    <location>
        <begin position="569"/>
        <end position="583"/>
    </location>
</feature>
<feature type="compositionally biased region" description="Basic and acidic residues" evidence="8">
    <location>
        <begin position="363"/>
        <end position="396"/>
    </location>
</feature>
<reference evidence="11" key="1">
    <citation type="submission" date="2023-04" db="EMBL/GenBank/DDBJ databases">
        <title>Phytophthora fragariaefolia NBRC 109709.</title>
        <authorList>
            <person name="Ichikawa N."/>
            <person name="Sato H."/>
            <person name="Tonouchi N."/>
        </authorList>
    </citation>
    <scope>NUCLEOTIDE SEQUENCE</scope>
    <source>
        <strain evidence="11">NBRC 109709</strain>
    </source>
</reference>
<dbReference type="InterPro" id="IPR043502">
    <property type="entry name" value="DNA/RNA_pol_sf"/>
</dbReference>
<dbReference type="CDD" id="cd09274">
    <property type="entry name" value="RNase_HI_RT_Ty3"/>
    <property type="match status" value="1"/>
</dbReference>
<keyword evidence="7" id="KW-0695">RNA-directed DNA polymerase</keyword>
<feature type="compositionally biased region" description="Basic and acidic residues" evidence="8">
    <location>
        <begin position="2014"/>
        <end position="2025"/>
    </location>
</feature>
<accession>A0A9W6X3E3</accession>
<name>A0A9W6X3E3_9STRA</name>
<dbReference type="Pfam" id="PF17917">
    <property type="entry name" value="RT_RNaseH"/>
    <property type="match status" value="1"/>
</dbReference>
<dbReference type="InterPro" id="IPR041373">
    <property type="entry name" value="RT_RNaseH"/>
</dbReference>
<dbReference type="GO" id="GO:0004519">
    <property type="term" value="F:endonuclease activity"/>
    <property type="evidence" value="ECO:0007669"/>
    <property type="project" value="UniProtKB-KW"/>
</dbReference>
<feature type="compositionally biased region" description="Low complexity" evidence="8">
    <location>
        <begin position="115"/>
        <end position="125"/>
    </location>
</feature>
<keyword evidence="5" id="KW-0255">Endonuclease</keyword>
<dbReference type="Proteomes" id="UP001165121">
    <property type="component" value="Unassembled WGS sequence"/>
</dbReference>
<sequence length="2195" mass="242429">METSRSSERAERALRRASPSPSEGTPAPKRQKTRTRVLLDTGDGGELELSTDERTQTVDAAALVPEHGSTVGETVRAAAQGPASSAPRSITHGQLDTINLEEEAEEVPRPGSGQGPPAGQAAPGQGAPPPPASAPGGATPSVALAVTPATREVFRGYRQERKMRLPAFKGLDGQTPISTWLRAVQTETRRQERSLGVHWDSNAVYYEMASHLEGEALRWYGNIMGTIINETDDNLARLLRERYGEQRSDPEVVGSLNDRKQMRGEPLVERNGIRPARVSDTAGILPAARIFGTPRVHLVPLGASTGSQTANSKFQTGAGVNTAAQNARSRTPGYEGGGNRRTGKINQVEAGQNNNAPLGTRGNGRESEERRQRPDHEAHTPAREEKETRTEPRSTEQNDVETGDGAEAACDAASQERAPEVPDRMSAAGDGAGAGRGQTTSSPATPARTTKKKSANNARKEKEASVEQAADMKEKTATGRGLMKYTGRLPRRQREVTQVMRVEGPVSTQRCPSTAMETTEGSPAALRKEFMAEEAKRGTGQARMFREGVMNDETKQLEAQEKERGSARVAKRRERAQRRRARREKQQGQQGPRGITVQDVRHASSARAVGPGEEVTDSDMGPGVTAEQNFNMPEPSDQFVEALKWSVRAHAATREVKKRRDTLVDGFANLAMPEARRLELLAAGNVAGENDTRQSVAQQILAAAAGLKAIGADEWRDDDDTPVKVSRARRRYQKKVMKGRTKALRRWKRQVVSGHCLEGTFNAMRDMQRHGVENARRLTEEEVEAATLVLPHATDSLKKSARQKKMRRCYEYRSGSIYEPPCVKALDGLPQPVRVAKLRAARAEMMDLLPTATMEIKGEWKPVKIDTGAQYSVAGECWAPYGVKLDVPPPVDFMEGFSGTAVKVLGVWRFLFRTLYQQVLQVDALLVESATSDFLLGEDWMYRHGVKIDFTSSEMKWYTDDANVVVPFTGIGARSQQPTRMAKVRLIRQTKVITQTLHNVKLAVEAPDGSLGLFMPRPRAEEHLLLAPTLAKVCNGSIRVPVLSLAGRTTKLPSREILGMWVPSNEEMEVLEMTGELDREKVKSWLASILGAQAEPLSNEEDLELGDMGDEDKGLMLNLLRRYPALLEPRKGCPPGTTLDIEHVIHTGNEAPIKVRARRHAQLEHEVIDKALDEMLDGGVVEEGHGAWGFPVVLVRKKDGSVRFCIDYRILNAITKKDVYPLPRIDETLESMHGARRLSSLDMHAGYWQVPVAAKARDKTAFVTRGGLFRFVRMPFGLANAPGTFQRMMDTTLRGMGWQCCLGYLDDVIIFTKGDVARHVVELAAVLERLSRAGLSLKASKCSFGTTRLEYLGHELDSDGNRPMDSLVTSVNDFSIPEDEKAVKRFVHLAGFIDAYPDFSKPFKLVTDASAVGLGAALMQDQGRREQPIAFASKVNSPTVAKYGITDLECAAVVWAIKLFRPYLYGRRFTLITDHNALSWLMKSKDLTGRLHRWALQLQEYDFNVTYRPGSTNVVADALSRAPVLQVAPGQTNDTGATAEEAAEGQLTDEEIRREQQQDRQVQRLLEAKCHGAVEIVNDGGLVYAITREGGAARHLETQGIERGARFYLRVSSASATDAHTNCGDLLVARLGLGFVGDRWALDVAGPLPLTARGNRYVIAAVEYATRYAIAVAVPTHTANDVARFIMERVILVHGTLRELVMDGAPELNGRVIEELVSMLQARQVTPVPYRPALLGLVERFHRSWQDMVSMYVAENQEDWDDWVPCAQYAYNGARHSTTGYSPNEPRMGRRLRAPNELLRASGVTQIGTWADYHQKLVKHMAVAKEIAQRAAALDQDRRARYYNHRVRSNVRFKAGDLVWVLRPPRGRGVTKLAHQWIGPAKVDEEAGFDNLRVTRLDTGDSMLVHCSFLTSYHCPESHSEEIARRETEACDGDEHEPDVWRHQVARTEVSGGSGGQVEDEDGNAFGAVRPDPQATATRSRPEQTAGGRTASQPSENEGTQIREGRRHARRVVRVREETERHEPPVSRSIIDAVATAKPTDTAAVRQPGGERTAVAREQELAAPQLQEEVHRVEREARAARRSARRDQQEIPATQADGPVATERLHSSGVPGTEPPGQTSQHIGSDTEVVEEEHGAVQRGRKRRRNRAGRYELEYEIEYRTSADAPVQRKWLGIKEYGVLLDQGELEDELSGDGE</sequence>
<dbReference type="InterPro" id="IPR050951">
    <property type="entry name" value="Retrovirus_Pol_polyprotein"/>
</dbReference>
<feature type="compositionally biased region" description="Basic and acidic residues" evidence="8">
    <location>
        <begin position="2068"/>
        <end position="2089"/>
    </location>
</feature>
<feature type="compositionally biased region" description="Polar residues" evidence="8">
    <location>
        <begin position="82"/>
        <end position="97"/>
    </location>
</feature>
<feature type="region of interest" description="Disordered" evidence="8">
    <location>
        <begin position="302"/>
        <end position="475"/>
    </location>
</feature>
<feature type="region of interest" description="Disordered" evidence="8">
    <location>
        <begin position="1948"/>
        <end position="2151"/>
    </location>
</feature>
<dbReference type="PANTHER" id="PTHR37984">
    <property type="entry name" value="PROTEIN CBG26694"/>
    <property type="match status" value="1"/>
</dbReference>
<dbReference type="SUPFAM" id="SSF50630">
    <property type="entry name" value="Acid proteases"/>
    <property type="match status" value="1"/>
</dbReference>
<keyword evidence="2" id="KW-0808">Transferase</keyword>
<evidence type="ECO:0000256" key="3">
    <source>
        <dbReference type="ARBA" id="ARBA00022695"/>
    </source>
</evidence>
<feature type="compositionally biased region" description="Basic residues" evidence="8">
    <location>
        <begin position="2139"/>
        <end position="2148"/>
    </location>
</feature>
<keyword evidence="3" id="KW-0548">Nucleotidyltransferase</keyword>
<evidence type="ECO:0000259" key="10">
    <source>
        <dbReference type="PROSITE" id="PS50994"/>
    </source>
</evidence>
<feature type="compositionally biased region" description="Basic and acidic residues" evidence="8">
    <location>
        <begin position="458"/>
        <end position="475"/>
    </location>
</feature>
<proteinExistence type="predicted"/>
<dbReference type="InterPro" id="IPR036397">
    <property type="entry name" value="RNaseH_sf"/>
</dbReference>
<feature type="region of interest" description="Disordered" evidence="8">
    <location>
        <begin position="1"/>
        <end position="144"/>
    </location>
</feature>
<feature type="compositionally biased region" description="Basic and acidic residues" evidence="8">
    <location>
        <begin position="553"/>
        <end position="566"/>
    </location>
</feature>
<evidence type="ECO:0000256" key="2">
    <source>
        <dbReference type="ARBA" id="ARBA00022679"/>
    </source>
</evidence>
<dbReference type="GO" id="GO:0015074">
    <property type="term" value="P:DNA integration"/>
    <property type="evidence" value="ECO:0007669"/>
    <property type="project" value="InterPro"/>
</dbReference>
<dbReference type="Pfam" id="PF00078">
    <property type="entry name" value="RVT_1"/>
    <property type="match status" value="1"/>
</dbReference>
<feature type="region of interest" description="Disordered" evidence="8">
    <location>
        <begin position="1529"/>
        <end position="1548"/>
    </location>
</feature>
<dbReference type="InterPro" id="IPR043128">
    <property type="entry name" value="Rev_trsase/Diguanyl_cyclase"/>
</dbReference>
<dbReference type="InterPro" id="IPR021109">
    <property type="entry name" value="Peptidase_aspartic_dom_sf"/>
</dbReference>
<feature type="compositionally biased region" description="Basic and acidic residues" evidence="8">
    <location>
        <begin position="1"/>
        <end position="14"/>
    </location>
</feature>
<feature type="compositionally biased region" description="Polar residues" evidence="8">
    <location>
        <begin position="304"/>
        <end position="329"/>
    </location>
</feature>
<dbReference type="Gene3D" id="3.10.20.370">
    <property type="match status" value="1"/>
</dbReference>
<evidence type="ECO:0000256" key="6">
    <source>
        <dbReference type="ARBA" id="ARBA00022801"/>
    </source>
</evidence>
<gene>
    <name evidence="11" type="ORF">Pfra01_000632900</name>
</gene>
<dbReference type="GO" id="GO:0016787">
    <property type="term" value="F:hydrolase activity"/>
    <property type="evidence" value="ECO:0007669"/>
    <property type="project" value="UniProtKB-KW"/>
</dbReference>
<evidence type="ECO:0000259" key="9">
    <source>
        <dbReference type="PROSITE" id="PS50878"/>
    </source>
</evidence>
<dbReference type="FunFam" id="3.10.20.370:FF:000001">
    <property type="entry name" value="Retrovirus-related Pol polyprotein from transposon 17.6-like protein"/>
    <property type="match status" value="1"/>
</dbReference>
<evidence type="ECO:0000256" key="4">
    <source>
        <dbReference type="ARBA" id="ARBA00022722"/>
    </source>
</evidence>
<organism evidence="11 12">
    <name type="scientific">Phytophthora fragariaefolia</name>
    <dbReference type="NCBI Taxonomy" id="1490495"/>
    <lineage>
        <taxon>Eukaryota</taxon>
        <taxon>Sar</taxon>
        <taxon>Stramenopiles</taxon>
        <taxon>Oomycota</taxon>
        <taxon>Peronosporomycetes</taxon>
        <taxon>Peronosporales</taxon>
        <taxon>Peronosporaceae</taxon>
        <taxon>Phytophthora</taxon>
    </lineage>
</organism>
<dbReference type="PROSITE" id="PS50994">
    <property type="entry name" value="INTEGRASE"/>
    <property type="match status" value="1"/>
</dbReference>
<feature type="compositionally biased region" description="Low complexity" evidence="8">
    <location>
        <begin position="437"/>
        <end position="448"/>
    </location>
</feature>
<feature type="compositionally biased region" description="Polar residues" evidence="8">
    <location>
        <begin position="1990"/>
        <end position="2000"/>
    </location>
</feature>
<evidence type="ECO:0000256" key="1">
    <source>
        <dbReference type="ARBA" id="ARBA00012493"/>
    </source>
</evidence>
<dbReference type="PANTHER" id="PTHR37984:SF5">
    <property type="entry name" value="PROTEIN NYNRIN-LIKE"/>
    <property type="match status" value="1"/>
</dbReference>
<feature type="domain" description="Integrase catalytic" evidence="10">
    <location>
        <begin position="1630"/>
        <end position="1791"/>
    </location>
</feature>
<dbReference type="InterPro" id="IPR001584">
    <property type="entry name" value="Integrase_cat-core"/>
</dbReference>
<dbReference type="Gene3D" id="3.10.10.10">
    <property type="entry name" value="HIV Type 1 Reverse Transcriptase, subunit A, domain 1"/>
    <property type="match status" value="1"/>
</dbReference>
<keyword evidence="6" id="KW-0378">Hydrolase</keyword>
<dbReference type="EMBL" id="BSXT01000539">
    <property type="protein sequence ID" value="GMF29522.1"/>
    <property type="molecule type" value="Genomic_DNA"/>
</dbReference>
<evidence type="ECO:0000256" key="8">
    <source>
        <dbReference type="SAM" id="MobiDB-lite"/>
    </source>
</evidence>
<dbReference type="Gene3D" id="3.30.420.10">
    <property type="entry name" value="Ribonuclease H-like superfamily/Ribonuclease H"/>
    <property type="match status" value="1"/>
</dbReference>
<dbReference type="Gene3D" id="3.30.70.270">
    <property type="match status" value="1"/>
</dbReference>
<evidence type="ECO:0000313" key="11">
    <source>
        <dbReference type="EMBL" id="GMF29522.1"/>
    </source>
</evidence>
<dbReference type="GO" id="GO:0003676">
    <property type="term" value="F:nucleic acid binding"/>
    <property type="evidence" value="ECO:0007669"/>
    <property type="project" value="InterPro"/>
</dbReference>
<evidence type="ECO:0000313" key="12">
    <source>
        <dbReference type="Proteomes" id="UP001165121"/>
    </source>
</evidence>
<dbReference type="InterPro" id="IPR012337">
    <property type="entry name" value="RNaseH-like_sf"/>
</dbReference>
<feature type="domain" description="Reverse transcriptase" evidence="9">
    <location>
        <begin position="1176"/>
        <end position="1356"/>
    </location>
</feature>
<protein>
    <recommendedName>
        <fullName evidence="1">RNA-directed DNA polymerase</fullName>
        <ecNumber evidence="1">2.7.7.49</ecNumber>
    </recommendedName>
</protein>
<dbReference type="EC" id="2.7.7.49" evidence="1"/>
<comment type="caution">
    <text evidence="11">The sequence shown here is derived from an EMBL/GenBank/DDBJ whole genome shotgun (WGS) entry which is preliminary data.</text>
</comment>